<keyword evidence="2" id="KW-1185">Reference proteome</keyword>
<dbReference type="AlphaFoldDB" id="A0A117S2U9"/>
<organism evidence="1 2">
    <name type="scientific">Streptomyces dysideae</name>
    <dbReference type="NCBI Taxonomy" id="909626"/>
    <lineage>
        <taxon>Bacteria</taxon>
        <taxon>Bacillati</taxon>
        <taxon>Actinomycetota</taxon>
        <taxon>Actinomycetes</taxon>
        <taxon>Kitasatosporales</taxon>
        <taxon>Streptomycetaceae</taxon>
        <taxon>Streptomyces</taxon>
    </lineage>
</organism>
<sequence length="73" mass="7514">MASSMCPAGNSFFDTSHLSSVAVTLIVPSPPAVPPPFSVQPVTAVRAATAAVAVRAESLAARMRAPRMAEKYA</sequence>
<protein>
    <submittedName>
        <fullName evidence="1">Uncharacterized protein</fullName>
    </submittedName>
</protein>
<comment type="caution">
    <text evidence="1">The sequence shown here is derived from an EMBL/GenBank/DDBJ whole genome shotgun (WGS) entry which is preliminary data.</text>
</comment>
<evidence type="ECO:0000313" key="2">
    <source>
        <dbReference type="Proteomes" id="UP000053260"/>
    </source>
</evidence>
<name>A0A117S2U9_9ACTN</name>
<dbReference type="Proteomes" id="UP000053260">
    <property type="component" value="Unassembled WGS sequence"/>
</dbReference>
<evidence type="ECO:0000313" key="1">
    <source>
        <dbReference type="EMBL" id="KUO23060.1"/>
    </source>
</evidence>
<proteinExistence type="predicted"/>
<reference evidence="1 2" key="1">
    <citation type="submission" date="2015-10" db="EMBL/GenBank/DDBJ databases">
        <title>Draft genome sequence of Streptomyces sp. RV15, isolated from a marine sponge.</title>
        <authorList>
            <person name="Ruckert C."/>
            <person name="Abdelmohsen U.R."/>
            <person name="Winkler A."/>
            <person name="Hentschel U."/>
            <person name="Kalinowski J."/>
            <person name="Kampfer P."/>
            <person name="Glaeser S."/>
        </authorList>
    </citation>
    <scope>NUCLEOTIDE SEQUENCE [LARGE SCALE GENOMIC DNA]</scope>
    <source>
        <strain evidence="1 2">RV15</strain>
    </source>
</reference>
<gene>
    <name evidence="1" type="ORF">AQJ91_00340</name>
</gene>
<dbReference type="EMBL" id="LMXB01000007">
    <property type="protein sequence ID" value="KUO23060.1"/>
    <property type="molecule type" value="Genomic_DNA"/>
</dbReference>
<accession>A0A117S2U9</accession>